<name>A0A8J3J7Y7_9ACTN</name>
<dbReference type="SUPFAM" id="SSF53167">
    <property type="entry name" value="Purine and uridine phosphorylases"/>
    <property type="match status" value="1"/>
</dbReference>
<proteinExistence type="predicted"/>
<accession>A0A8J3J7Y7</accession>
<dbReference type="InterPro" id="IPR035994">
    <property type="entry name" value="Nucleoside_phosphorylase_sf"/>
</dbReference>
<sequence length="193" mass="20308">MSPLLLAPMRAEARALRRGTALTVLRTGTGPARSARAAARLAHREVVVVGVGGGLDPLLRTGTVVVASEVRAAGGTVELSEVDGLATALRAAGLDVAVGPVHSDRRLVTGRRRTALAGHALVADTESYWLLGGAVRPVACVRVVADTDHLVDPRTLLRLRSALSRLPAVARALTDWAARRDPVPPLRLLKEVR</sequence>
<dbReference type="Proteomes" id="UP000612808">
    <property type="component" value="Unassembled WGS sequence"/>
</dbReference>
<feature type="domain" description="Nucleoside phosphorylase" evidence="1">
    <location>
        <begin position="19"/>
        <end position="108"/>
    </location>
</feature>
<comment type="caution">
    <text evidence="2">The sequence shown here is derived from an EMBL/GenBank/DDBJ whole genome shotgun (WGS) entry which is preliminary data.</text>
</comment>
<dbReference type="Gene3D" id="3.40.50.1580">
    <property type="entry name" value="Nucleoside phosphorylase domain"/>
    <property type="match status" value="1"/>
</dbReference>
<dbReference type="GO" id="GO:0009116">
    <property type="term" value="P:nucleoside metabolic process"/>
    <property type="evidence" value="ECO:0007669"/>
    <property type="project" value="InterPro"/>
</dbReference>
<gene>
    <name evidence="2" type="ORF">Aru02nite_26910</name>
</gene>
<evidence type="ECO:0000313" key="2">
    <source>
        <dbReference type="EMBL" id="GID11802.1"/>
    </source>
</evidence>
<dbReference type="GO" id="GO:0003824">
    <property type="term" value="F:catalytic activity"/>
    <property type="evidence" value="ECO:0007669"/>
    <property type="project" value="InterPro"/>
</dbReference>
<dbReference type="EMBL" id="BOMB01000015">
    <property type="protein sequence ID" value="GID11802.1"/>
    <property type="molecule type" value="Genomic_DNA"/>
</dbReference>
<keyword evidence="3" id="KW-1185">Reference proteome</keyword>
<organism evidence="2 3">
    <name type="scientific">Actinocatenispora rupis</name>
    <dbReference type="NCBI Taxonomy" id="519421"/>
    <lineage>
        <taxon>Bacteria</taxon>
        <taxon>Bacillati</taxon>
        <taxon>Actinomycetota</taxon>
        <taxon>Actinomycetes</taxon>
        <taxon>Micromonosporales</taxon>
        <taxon>Micromonosporaceae</taxon>
        <taxon>Actinocatenispora</taxon>
    </lineage>
</organism>
<evidence type="ECO:0000313" key="3">
    <source>
        <dbReference type="Proteomes" id="UP000612808"/>
    </source>
</evidence>
<evidence type="ECO:0000259" key="1">
    <source>
        <dbReference type="Pfam" id="PF01048"/>
    </source>
</evidence>
<reference evidence="2" key="1">
    <citation type="submission" date="2021-01" db="EMBL/GenBank/DDBJ databases">
        <title>Whole genome shotgun sequence of Actinocatenispora rupis NBRC 107355.</title>
        <authorList>
            <person name="Komaki H."/>
            <person name="Tamura T."/>
        </authorList>
    </citation>
    <scope>NUCLEOTIDE SEQUENCE</scope>
    <source>
        <strain evidence="2">NBRC 107355</strain>
    </source>
</reference>
<dbReference type="AlphaFoldDB" id="A0A8J3J7Y7"/>
<dbReference type="RefSeq" id="WP_203657803.1">
    <property type="nucleotide sequence ID" value="NZ_BAAAZM010000005.1"/>
</dbReference>
<dbReference type="Pfam" id="PF01048">
    <property type="entry name" value="PNP_UDP_1"/>
    <property type="match status" value="1"/>
</dbReference>
<protein>
    <recommendedName>
        <fullName evidence="1">Nucleoside phosphorylase domain-containing protein</fullName>
    </recommendedName>
</protein>
<dbReference type="InterPro" id="IPR000845">
    <property type="entry name" value="Nucleoside_phosphorylase_d"/>
</dbReference>